<dbReference type="PANTHER" id="PTHR38684">
    <property type="entry name" value="PROTEIN AMPE"/>
    <property type="match status" value="1"/>
</dbReference>
<keyword evidence="2" id="KW-1185">Reference proteome</keyword>
<evidence type="ECO:0000313" key="1">
    <source>
        <dbReference type="EMBL" id="AKS40952.1"/>
    </source>
</evidence>
<dbReference type="EMBL" id="CP012154">
    <property type="protein sequence ID" value="AKS40952.1"/>
    <property type="molecule type" value="Genomic_DNA"/>
</dbReference>
<dbReference type="GO" id="GO:0005886">
    <property type="term" value="C:plasma membrane"/>
    <property type="evidence" value="ECO:0007669"/>
    <property type="project" value="TreeGrafter"/>
</dbReference>
<dbReference type="PANTHER" id="PTHR38684:SF1">
    <property type="entry name" value="PROTEIN AMPE"/>
    <property type="match status" value="1"/>
</dbReference>
<name>A0A0K0XTK3_9GAMM</name>
<proteinExistence type="predicted"/>
<accession>A0A0K0XTK3</accession>
<dbReference type="InterPro" id="IPR052966">
    <property type="entry name" value="Beta-lactamase_Reg"/>
</dbReference>
<dbReference type="Proteomes" id="UP000066624">
    <property type="component" value="Chromosome"/>
</dbReference>
<protein>
    <submittedName>
        <fullName evidence="1">Uncharacterized protein</fullName>
    </submittedName>
</protein>
<dbReference type="GO" id="GO:0046677">
    <property type="term" value="P:response to antibiotic"/>
    <property type="evidence" value="ECO:0007669"/>
    <property type="project" value="TreeGrafter"/>
</dbReference>
<dbReference type="AlphaFoldDB" id="A0A0K0XTK3"/>
<dbReference type="RefSeq" id="WP_049724626.1">
    <property type="nucleotide sequence ID" value="NZ_CP012154.1"/>
</dbReference>
<gene>
    <name evidence="1" type="ORF">WM2015_570</name>
</gene>
<dbReference type="STRING" id="1579979.WM2015_570"/>
<evidence type="ECO:0000313" key="2">
    <source>
        <dbReference type="Proteomes" id="UP000066624"/>
    </source>
</evidence>
<dbReference type="OrthoDB" id="9811967at2"/>
<sequence>MTVLVVLIGLLISHHATGVRHLRRFEAWMGPLHWVRKRWSEQPWLVLVTLIVSIWLVVALAEWLTMGALGMVGWFLLALLAFIYCLGPRDLDQDIACLLDPASDPAQRATVLRAMQLAEGDSPAAASAAVYHAALSRWFGLLFWFVVLGIPGALLYRLVRAALQEPLGDEASAWLARLRLVLDFPVLFLVVLSAGLCSDLDRVHRLWRDVPDDEPLWGLTPRILDRIGEEMIESDADVDQALESAHRLVWRMLVLWLVVMSLFLLAGWLV</sequence>
<reference evidence="1 2" key="1">
    <citation type="submission" date="2015-07" db="EMBL/GenBank/DDBJ databases">
        <authorList>
            <person name="Noorani M."/>
        </authorList>
    </citation>
    <scope>NUCLEOTIDE SEQUENCE [LARGE SCALE GENOMIC DNA]</scope>
    <source>
        <strain evidence="1 2">KCTC 42284</strain>
    </source>
</reference>
<dbReference type="KEGG" id="wma:WM2015_570"/>
<organism evidence="1 2">
    <name type="scientific">Wenzhouxiangella marina</name>
    <dbReference type="NCBI Taxonomy" id="1579979"/>
    <lineage>
        <taxon>Bacteria</taxon>
        <taxon>Pseudomonadati</taxon>
        <taxon>Pseudomonadota</taxon>
        <taxon>Gammaproteobacteria</taxon>
        <taxon>Chromatiales</taxon>
        <taxon>Wenzhouxiangellaceae</taxon>
        <taxon>Wenzhouxiangella</taxon>
    </lineage>
</organism>